<dbReference type="Proteomes" id="UP000279760">
    <property type="component" value="Chromosome 1"/>
</dbReference>
<protein>
    <submittedName>
        <fullName evidence="2">Uncharacterized protein</fullName>
    </submittedName>
</protein>
<name>A0A3G4V8B3_9VIBR</name>
<dbReference type="RefSeq" id="WP_006075459.1">
    <property type="nucleotide sequence ID" value="NZ_CP033577.1"/>
</dbReference>
<sequence length="65" mass="7561">MKDVGKLIENARIRPENAKALKNKAFELSMKKKDFIRESELIHFLLDNYVEKIDIDENGQLTVKA</sequence>
<evidence type="ECO:0000313" key="2">
    <source>
        <dbReference type="EMBL" id="AYV19862.1"/>
    </source>
</evidence>
<proteinExistence type="predicted"/>
<reference evidence="2 3" key="1">
    <citation type="submission" date="2018-11" db="EMBL/GenBank/DDBJ databases">
        <title>Complete Genome Sequence of Vbrio mediterranei 117-T6: a Potential Pathogen Bacteria Isolated from the Conchocelis of Pyropia.</title>
        <authorList>
            <person name="Liu Q."/>
        </authorList>
    </citation>
    <scope>NUCLEOTIDE SEQUENCE [LARGE SCALE GENOMIC DNA]</scope>
    <source>
        <strain evidence="2 3">117-T6</strain>
    </source>
</reference>
<accession>A0A3G4V8B3</accession>
<evidence type="ECO:0000313" key="1">
    <source>
        <dbReference type="EMBL" id="AYV19852.1"/>
    </source>
</evidence>
<gene>
    <name evidence="1" type="ORF">ECB94_00450</name>
    <name evidence="2" type="ORF">ECB94_00505</name>
</gene>
<evidence type="ECO:0000313" key="3">
    <source>
        <dbReference type="Proteomes" id="UP000279760"/>
    </source>
</evidence>
<organism evidence="2 3">
    <name type="scientific">Vibrio mediterranei</name>
    <dbReference type="NCBI Taxonomy" id="689"/>
    <lineage>
        <taxon>Bacteria</taxon>
        <taxon>Pseudomonadati</taxon>
        <taxon>Pseudomonadota</taxon>
        <taxon>Gammaproteobacteria</taxon>
        <taxon>Vibrionales</taxon>
        <taxon>Vibrionaceae</taxon>
        <taxon>Vibrio</taxon>
    </lineage>
</organism>
<dbReference type="AlphaFoldDB" id="A0A3G4V8B3"/>
<dbReference type="EMBL" id="CP033577">
    <property type="protein sequence ID" value="AYV19852.1"/>
    <property type="molecule type" value="Genomic_DNA"/>
</dbReference>
<dbReference type="EMBL" id="CP033577">
    <property type="protein sequence ID" value="AYV19862.1"/>
    <property type="molecule type" value="Genomic_DNA"/>
</dbReference>